<evidence type="ECO:0000256" key="5">
    <source>
        <dbReference type="ARBA" id="ARBA00022801"/>
    </source>
</evidence>
<sequence length="324" mass="36516">MRPHVIALIVVGAFFFMLLFGICIGRLRTQLTGVVGTYGYLAPEYVNGGKASKESDMYSFGVVALEIACGRRTYQNGEYHVPLMRWVWELYLAGNIMDAADERLNMDFDSNEMQRLMMVGLWCSHPSYRERPKAGQVIKVLELDMPLPELPCDMHDSLPPLPQQKANSIQSPITSTIYCDGRPQRIKHRTHHWHPQLKPSSPKITLQLQHIDDNTNLDYQNPFDALVDSVYASLEKAGGPNLQAVVSEGGRPSEGGTEASVGIAETYYRILINHVKNGIPKRSGAIEAYLFAMFDENGMDGNEVERHFCQFSADKQPKYQRSFN</sequence>
<gene>
    <name evidence="13" type="ORF">FEM48_Zijuj06G0065800</name>
</gene>
<dbReference type="InterPro" id="IPR050528">
    <property type="entry name" value="L-type_Lectin-RKs"/>
</dbReference>
<dbReference type="GO" id="GO:0042973">
    <property type="term" value="F:glucan endo-1,3-beta-D-glucosidase activity"/>
    <property type="evidence" value="ECO:0007669"/>
    <property type="project" value="UniProtKB-EC"/>
</dbReference>
<reference evidence="13" key="1">
    <citation type="journal article" date="2021" name="Front. Plant Sci.">
        <title>Chromosome-Scale Genome Assembly for Chinese Sour Jujube and Insights Into Its Genome Evolution and Domestication Signature.</title>
        <authorList>
            <person name="Shen L.-Y."/>
            <person name="Luo H."/>
            <person name="Wang X.-L."/>
            <person name="Wang X.-M."/>
            <person name="Qiu X.-J."/>
            <person name="Liu H."/>
            <person name="Zhou S.-S."/>
            <person name="Jia K.-H."/>
            <person name="Nie S."/>
            <person name="Bao Y.-T."/>
            <person name="Zhang R.-G."/>
            <person name="Yun Q.-Z."/>
            <person name="Chai Y.-H."/>
            <person name="Lu J.-Y."/>
            <person name="Li Y."/>
            <person name="Zhao S.-W."/>
            <person name="Mao J.-F."/>
            <person name="Jia S.-G."/>
            <person name="Mao Y.-M."/>
        </authorList>
    </citation>
    <scope>NUCLEOTIDE SEQUENCE</scope>
    <source>
        <strain evidence="13">AT0</strain>
        <tissue evidence="13">Leaf</tissue>
    </source>
</reference>
<proteinExistence type="inferred from homology"/>
<dbReference type="SUPFAM" id="SSF56112">
    <property type="entry name" value="Protein kinase-like (PK-like)"/>
    <property type="match status" value="1"/>
</dbReference>
<evidence type="ECO:0000256" key="7">
    <source>
        <dbReference type="ARBA" id="ARBA00023295"/>
    </source>
</evidence>
<evidence type="ECO:0000259" key="12">
    <source>
        <dbReference type="PROSITE" id="PS50011"/>
    </source>
</evidence>
<evidence type="ECO:0000256" key="4">
    <source>
        <dbReference type="ARBA" id="ARBA00022741"/>
    </source>
</evidence>
<evidence type="ECO:0000256" key="1">
    <source>
        <dbReference type="ARBA" id="ARBA00000382"/>
    </source>
</evidence>
<comment type="caution">
    <text evidence="13">The sequence shown here is derived from an EMBL/GenBank/DDBJ whole genome shotgun (WGS) entry which is preliminary data.</text>
</comment>
<name>A0A978V7Q9_ZIZJJ</name>
<evidence type="ECO:0000256" key="11">
    <source>
        <dbReference type="SAM" id="Phobius"/>
    </source>
</evidence>
<dbReference type="Pfam" id="PF00332">
    <property type="entry name" value="Glyco_hydro_17"/>
    <property type="match status" value="1"/>
</dbReference>
<dbReference type="GO" id="GO:0005975">
    <property type="term" value="P:carbohydrate metabolic process"/>
    <property type="evidence" value="ECO:0007669"/>
    <property type="project" value="InterPro"/>
</dbReference>
<dbReference type="AlphaFoldDB" id="A0A978V7Q9"/>
<comment type="catalytic activity">
    <reaction evidence="1">
        <text>Hydrolysis of (1-&gt;3)-beta-D-glucosidic linkages in (1-&gt;3)-beta-D-glucans.</text>
        <dbReference type="EC" id="3.2.1.39"/>
    </reaction>
</comment>
<dbReference type="EMBL" id="JAEACU010000006">
    <property type="protein sequence ID" value="KAH7523944.1"/>
    <property type="molecule type" value="Genomic_DNA"/>
</dbReference>
<dbReference type="InterPro" id="IPR000719">
    <property type="entry name" value="Prot_kinase_dom"/>
</dbReference>
<keyword evidence="11" id="KW-0472">Membrane</keyword>
<keyword evidence="7" id="KW-0326">Glycosidase</keyword>
<dbReference type="PANTHER" id="PTHR27007">
    <property type="match status" value="1"/>
</dbReference>
<organism evidence="13 14">
    <name type="scientific">Ziziphus jujuba var. spinosa</name>
    <dbReference type="NCBI Taxonomy" id="714518"/>
    <lineage>
        <taxon>Eukaryota</taxon>
        <taxon>Viridiplantae</taxon>
        <taxon>Streptophyta</taxon>
        <taxon>Embryophyta</taxon>
        <taxon>Tracheophyta</taxon>
        <taxon>Spermatophyta</taxon>
        <taxon>Magnoliopsida</taxon>
        <taxon>eudicotyledons</taxon>
        <taxon>Gunneridae</taxon>
        <taxon>Pentapetalae</taxon>
        <taxon>rosids</taxon>
        <taxon>fabids</taxon>
        <taxon>Rosales</taxon>
        <taxon>Rhamnaceae</taxon>
        <taxon>Paliureae</taxon>
        <taxon>Ziziphus</taxon>
    </lineage>
</organism>
<feature type="domain" description="Protein kinase" evidence="12">
    <location>
        <begin position="1"/>
        <end position="128"/>
    </location>
</feature>
<dbReference type="Gene3D" id="1.10.510.10">
    <property type="entry name" value="Transferase(Phosphotransferase) domain 1"/>
    <property type="match status" value="1"/>
</dbReference>
<dbReference type="InterPro" id="IPR000490">
    <property type="entry name" value="Glyco_hydro_17"/>
</dbReference>
<accession>A0A978V7Q9</accession>
<keyword evidence="6" id="KW-0067">ATP-binding</keyword>
<evidence type="ECO:0000256" key="2">
    <source>
        <dbReference type="ARBA" id="ARBA00008773"/>
    </source>
</evidence>
<dbReference type="Pfam" id="PF00069">
    <property type="entry name" value="Pkinase"/>
    <property type="match status" value="1"/>
</dbReference>
<evidence type="ECO:0000256" key="3">
    <source>
        <dbReference type="ARBA" id="ARBA00012780"/>
    </source>
</evidence>
<dbReference type="SUPFAM" id="SSF51445">
    <property type="entry name" value="(Trans)glycosidases"/>
    <property type="match status" value="1"/>
</dbReference>
<dbReference type="InterPro" id="IPR017853">
    <property type="entry name" value="GH"/>
</dbReference>
<evidence type="ECO:0000256" key="9">
    <source>
        <dbReference type="ARBA" id="ARBA00033417"/>
    </source>
</evidence>
<evidence type="ECO:0000313" key="14">
    <source>
        <dbReference type="Proteomes" id="UP000813462"/>
    </source>
</evidence>
<dbReference type="GO" id="GO:0005524">
    <property type="term" value="F:ATP binding"/>
    <property type="evidence" value="ECO:0007669"/>
    <property type="project" value="UniProtKB-KW"/>
</dbReference>
<dbReference type="Gene3D" id="3.20.20.80">
    <property type="entry name" value="Glycosidases"/>
    <property type="match status" value="1"/>
</dbReference>
<evidence type="ECO:0000256" key="8">
    <source>
        <dbReference type="ARBA" id="ARBA00033335"/>
    </source>
</evidence>
<keyword evidence="11" id="KW-0812">Transmembrane</keyword>
<feature type="transmembrane region" description="Helical" evidence="11">
    <location>
        <begin position="6"/>
        <end position="24"/>
    </location>
</feature>
<keyword evidence="5" id="KW-0378">Hydrolase</keyword>
<dbReference type="PROSITE" id="PS50011">
    <property type="entry name" value="PROTEIN_KINASE_DOM"/>
    <property type="match status" value="1"/>
</dbReference>
<keyword evidence="11" id="KW-1133">Transmembrane helix</keyword>
<protein>
    <recommendedName>
        <fullName evidence="3">glucan endo-1,3-beta-D-glucosidase</fullName>
        <ecNumber evidence="3">3.2.1.39</ecNumber>
    </recommendedName>
    <alternativeName>
        <fullName evidence="8">(1-&gt;3)-beta-glucan endohydrolase</fullName>
    </alternativeName>
    <alternativeName>
        <fullName evidence="9">Beta-1,3-endoglucanase</fullName>
    </alternativeName>
</protein>
<dbReference type="InterPro" id="IPR011009">
    <property type="entry name" value="Kinase-like_dom_sf"/>
</dbReference>
<dbReference type="GO" id="GO:0004672">
    <property type="term" value="F:protein kinase activity"/>
    <property type="evidence" value="ECO:0007669"/>
    <property type="project" value="InterPro"/>
</dbReference>
<evidence type="ECO:0000313" key="13">
    <source>
        <dbReference type="EMBL" id="KAH7523944.1"/>
    </source>
</evidence>
<dbReference type="Proteomes" id="UP000813462">
    <property type="component" value="Unassembled WGS sequence"/>
</dbReference>
<keyword evidence="4" id="KW-0547">Nucleotide-binding</keyword>
<evidence type="ECO:0000256" key="6">
    <source>
        <dbReference type="ARBA" id="ARBA00022840"/>
    </source>
</evidence>
<evidence type="ECO:0000256" key="10">
    <source>
        <dbReference type="RuleBase" id="RU004335"/>
    </source>
</evidence>
<dbReference type="EC" id="3.2.1.39" evidence="3"/>
<comment type="similarity">
    <text evidence="2 10">Belongs to the glycosyl hydrolase 17 family.</text>
</comment>